<evidence type="ECO:0000313" key="5">
    <source>
        <dbReference type="Proteomes" id="UP000821866"/>
    </source>
</evidence>
<keyword evidence="2" id="KW-1133">Transmembrane helix</keyword>
<evidence type="ECO:0000256" key="1">
    <source>
        <dbReference type="SAM" id="MobiDB-lite"/>
    </source>
</evidence>
<comment type="caution">
    <text evidence="4">The sequence shown here is derived from an EMBL/GenBank/DDBJ whole genome shotgun (WGS) entry which is preliminary data.</text>
</comment>
<keyword evidence="2" id="KW-0812">Transmembrane</keyword>
<reference evidence="4" key="2">
    <citation type="submission" date="2021-09" db="EMBL/GenBank/DDBJ databases">
        <authorList>
            <person name="Jia N."/>
            <person name="Wang J."/>
            <person name="Shi W."/>
            <person name="Du L."/>
            <person name="Sun Y."/>
            <person name="Zhan W."/>
            <person name="Jiang J."/>
            <person name="Wang Q."/>
            <person name="Zhang B."/>
            <person name="Ji P."/>
            <person name="Sakyi L.B."/>
            <person name="Cui X."/>
            <person name="Yuan T."/>
            <person name="Jiang B."/>
            <person name="Yang W."/>
            <person name="Lam T.T.-Y."/>
            <person name="Chang Q."/>
            <person name="Ding S."/>
            <person name="Wang X."/>
            <person name="Zhu J."/>
            <person name="Ruan X."/>
            <person name="Zhao L."/>
            <person name="Wei J."/>
            <person name="Que T."/>
            <person name="Du C."/>
            <person name="Cheng J."/>
            <person name="Dai P."/>
            <person name="Han X."/>
            <person name="Huang E."/>
            <person name="Gao Y."/>
            <person name="Liu J."/>
            <person name="Shao H."/>
            <person name="Ye R."/>
            <person name="Li L."/>
            <person name="Wei W."/>
            <person name="Wang X."/>
            <person name="Wang C."/>
            <person name="Huo Q."/>
            <person name="Li W."/>
            <person name="Guo W."/>
            <person name="Chen H."/>
            <person name="Chen S."/>
            <person name="Zhou L."/>
            <person name="Zhou L."/>
            <person name="Ni X."/>
            <person name="Tian J."/>
            <person name="Zhou Y."/>
            <person name="Sheng Y."/>
            <person name="Liu T."/>
            <person name="Pan Y."/>
            <person name="Xia L."/>
            <person name="Li J."/>
            <person name="Zhao F."/>
            <person name="Cao W."/>
        </authorList>
    </citation>
    <scope>NUCLEOTIDE SEQUENCE</scope>
    <source>
        <strain evidence="4">Rmic-2018</strain>
        <tissue evidence="4">Larvae</tissue>
    </source>
</reference>
<reference evidence="4" key="1">
    <citation type="journal article" date="2020" name="Cell">
        <title>Large-Scale Comparative Analyses of Tick Genomes Elucidate Their Genetic Diversity and Vector Capacities.</title>
        <authorList>
            <consortium name="Tick Genome and Microbiome Consortium (TIGMIC)"/>
            <person name="Jia N."/>
            <person name="Wang J."/>
            <person name="Shi W."/>
            <person name="Du L."/>
            <person name="Sun Y."/>
            <person name="Zhan W."/>
            <person name="Jiang J.F."/>
            <person name="Wang Q."/>
            <person name="Zhang B."/>
            <person name="Ji P."/>
            <person name="Bell-Sakyi L."/>
            <person name="Cui X.M."/>
            <person name="Yuan T.T."/>
            <person name="Jiang B.G."/>
            <person name="Yang W.F."/>
            <person name="Lam T.T."/>
            <person name="Chang Q.C."/>
            <person name="Ding S.J."/>
            <person name="Wang X.J."/>
            <person name="Zhu J.G."/>
            <person name="Ruan X.D."/>
            <person name="Zhao L."/>
            <person name="Wei J.T."/>
            <person name="Ye R.Z."/>
            <person name="Que T.C."/>
            <person name="Du C.H."/>
            <person name="Zhou Y.H."/>
            <person name="Cheng J.X."/>
            <person name="Dai P.F."/>
            <person name="Guo W.B."/>
            <person name="Han X.H."/>
            <person name="Huang E.J."/>
            <person name="Li L.F."/>
            <person name="Wei W."/>
            <person name="Gao Y.C."/>
            <person name="Liu J.Z."/>
            <person name="Shao H.Z."/>
            <person name="Wang X."/>
            <person name="Wang C.C."/>
            <person name="Yang T.C."/>
            <person name="Huo Q.B."/>
            <person name="Li W."/>
            <person name="Chen H.Y."/>
            <person name="Chen S.E."/>
            <person name="Zhou L.G."/>
            <person name="Ni X.B."/>
            <person name="Tian J.H."/>
            <person name="Sheng Y."/>
            <person name="Liu T."/>
            <person name="Pan Y.S."/>
            <person name="Xia L.Y."/>
            <person name="Li J."/>
            <person name="Zhao F."/>
            <person name="Cao W.C."/>
        </authorList>
    </citation>
    <scope>NUCLEOTIDE SEQUENCE</scope>
    <source>
        <strain evidence="4">Rmic-2018</strain>
    </source>
</reference>
<sequence>MDTVAGVRVRGTTQRELLSAAGDGVRRASRPELRCRRRSRRHNRSARNPEILDATGKFPSGILEGTTGDLGAYDECLASRLEPTSGDRTSLSSRGQYCSVFLKPKQSRAMDKLIAQLTRYPVIKKRFNLTMARKAIKKGRVRGLRFGLCVPSSCSAAEVEAILASLAQLISLTSALTSCRTDESNELNGTQVAFIVIYSTLTICVLLGTIVDVLERLKKKETTLLHKDKDSGKWVAAWKAFSAVRNTESLLKKTPPEHECLKCLNGMRFFTALWVILGHSYNILDPHILERNNEKDEELSLTRLTKRPTRCCFLSVFEYDLSLDVATLVEVLGPAT</sequence>
<protein>
    <recommendedName>
        <fullName evidence="3">Nose resistant-to-fluoxetine protein N-terminal domain-containing protein</fullName>
    </recommendedName>
</protein>
<dbReference type="AlphaFoldDB" id="A0A9J6F1Y8"/>
<dbReference type="PANTHER" id="PTHR11161:SF0">
    <property type="entry name" value="O-ACYLTRANSFERASE LIKE PROTEIN"/>
    <property type="match status" value="1"/>
</dbReference>
<dbReference type="SMART" id="SM00703">
    <property type="entry name" value="NRF"/>
    <property type="match status" value="1"/>
</dbReference>
<feature type="region of interest" description="Disordered" evidence="1">
    <location>
        <begin position="36"/>
        <end position="59"/>
    </location>
</feature>
<keyword evidence="2" id="KW-0472">Membrane</keyword>
<dbReference type="Proteomes" id="UP000821866">
    <property type="component" value="Chromosome 1"/>
</dbReference>
<evidence type="ECO:0000259" key="3">
    <source>
        <dbReference type="SMART" id="SM00703"/>
    </source>
</evidence>
<feature type="transmembrane region" description="Helical" evidence="2">
    <location>
        <begin position="192"/>
        <end position="214"/>
    </location>
</feature>
<dbReference type="Pfam" id="PF20146">
    <property type="entry name" value="NRF"/>
    <property type="match status" value="1"/>
</dbReference>
<evidence type="ECO:0000313" key="4">
    <source>
        <dbReference type="EMBL" id="KAH8040527.1"/>
    </source>
</evidence>
<dbReference type="VEuPathDB" id="VectorBase:LOC119187201"/>
<organism evidence="4 5">
    <name type="scientific">Rhipicephalus microplus</name>
    <name type="common">Cattle tick</name>
    <name type="synonym">Boophilus microplus</name>
    <dbReference type="NCBI Taxonomy" id="6941"/>
    <lineage>
        <taxon>Eukaryota</taxon>
        <taxon>Metazoa</taxon>
        <taxon>Ecdysozoa</taxon>
        <taxon>Arthropoda</taxon>
        <taxon>Chelicerata</taxon>
        <taxon>Arachnida</taxon>
        <taxon>Acari</taxon>
        <taxon>Parasitiformes</taxon>
        <taxon>Ixodida</taxon>
        <taxon>Ixodoidea</taxon>
        <taxon>Ixodidae</taxon>
        <taxon>Rhipicephalinae</taxon>
        <taxon>Rhipicephalus</taxon>
        <taxon>Boophilus</taxon>
    </lineage>
</organism>
<dbReference type="PANTHER" id="PTHR11161">
    <property type="entry name" value="O-ACYLTRANSFERASE"/>
    <property type="match status" value="1"/>
</dbReference>
<proteinExistence type="predicted"/>
<dbReference type="InterPro" id="IPR052728">
    <property type="entry name" value="O2_lipid_transport_reg"/>
</dbReference>
<dbReference type="EMBL" id="JABSTU010000001">
    <property type="protein sequence ID" value="KAH8040527.1"/>
    <property type="molecule type" value="Genomic_DNA"/>
</dbReference>
<accession>A0A9J6F1Y8</accession>
<name>A0A9J6F1Y8_RHIMP</name>
<keyword evidence="5" id="KW-1185">Reference proteome</keyword>
<gene>
    <name evidence="4" type="ORF">HPB51_011223</name>
</gene>
<feature type="compositionally biased region" description="Basic residues" evidence="1">
    <location>
        <begin position="36"/>
        <end position="45"/>
    </location>
</feature>
<dbReference type="InterPro" id="IPR006621">
    <property type="entry name" value="Nose-resist-to-fluoxetine_N"/>
</dbReference>
<feature type="domain" description="Nose resistant-to-fluoxetine protein N-terminal" evidence="3">
    <location>
        <begin position="32"/>
        <end position="181"/>
    </location>
</feature>
<evidence type="ECO:0000256" key="2">
    <source>
        <dbReference type="SAM" id="Phobius"/>
    </source>
</evidence>